<dbReference type="Proteomes" id="UP001305414">
    <property type="component" value="Unassembled WGS sequence"/>
</dbReference>
<sequence>MRPFISSNLVVIGTYQAPPSVSPSTKRHEQDNSCDSARDLVEYLFNQSKTSQIPMREITIWSVKLLLWLTLMPFVSVVAKQEAGQFFNPPDAIEGTHDYSDNPVYSLGSTVTIKFTTIYRNYAINLWQQTRGQNAATRGPSIFSTR</sequence>
<dbReference type="EMBL" id="JAWHQM010000090">
    <property type="protein sequence ID" value="KAK5637082.1"/>
    <property type="molecule type" value="Genomic_DNA"/>
</dbReference>
<protein>
    <submittedName>
        <fullName evidence="1">Uncharacterized protein</fullName>
    </submittedName>
</protein>
<proteinExistence type="predicted"/>
<evidence type="ECO:0000313" key="1">
    <source>
        <dbReference type="EMBL" id="KAK5637082.1"/>
    </source>
</evidence>
<dbReference type="AlphaFoldDB" id="A0AAN7ZB63"/>
<reference evidence="1 2" key="1">
    <citation type="submission" date="2023-10" db="EMBL/GenBank/DDBJ databases">
        <title>Draft genome sequence of Xylaria bambusicola isolate GMP-LS, the root and basal stem rot pathogen of sugarcane in Indonesia.</title>
        <authorList>
            <person name="Selvaraj P."/>
            <person name="Muralishankar V."/>
            <person name="Muruganantham S."/>
            <person name="Sp S."/>
            <person name="Haryani S."/>
            <person name="Lau K.J.X."/>
            <person name="Naqvi N.I."/>
        </authorList>
    </citation>
    <scope>NUCLEOTIDE SEQUENCE [LARGE SCALE GENOMIC DNA]</scope>
    <source>
        <strain evidence="1">GMP-LS</strain>
    </source>
</reference>
<gene>
    <name evidence="1" type="ORF">RRF57_012794</name>
</gene>
<name>A0AAN7ZB63_9PEZI</name>
<evidence type="ECO:0000313" key="2">
    <source>
        <dbReference type="Proteomes" id="UP001305414"/>
    </source>
</evidence>
<comment type="caution">
    <text evidence="1">The sequence shown here is derived from an EMBL/GenBank/DDBJ whole genome shotgun (WGS) entry which is preliminary data.</text>
</comment>
<keyword evidence="2" id="KW-1185">Reference proteome</keyword>
<organism evidence="1 2">
    <name type="scientific">Xylaria bambusicola</name>
    <dbReference type="NCBI Taxonomy" id="326684"/>
    <lineage>
        <taxon>Eukaryota</taxon>
        <taxon>Fungi</taxon>
        <taxon>Dikarya</taxon>
        <taxon>Ascomycota</taxon>
        <taxon>Pezizomycotina</taxon>
        <taxon>Sordariomycetes</taxon>
        <taxon>Xylariomycetidae</taxon>
        <taxon>Xylariales</taxon>
        <taxon>Xylariaceae</taxon>
        <taxon>Xylaria</taxon>
    </lineage>
</organism>
<accession>A0AAN7ZB63</accession>